<keyword evidence="8" id="KW-0808">Transferase</keyword>
<comment type="similarity">
    <text evidence="2">Belongs to the type-I restriction system S methylase family.</text>
</comment>
<feature type="domain" description="Type I restriction modification DNA specificity" evidence="5">
    <location>
        <begin position="936"/>
        <end position="1061"/>
    </location>
</feature>
<dbReference type="Pfam" id="PF02384">
    <property type="entry name" value="N6_Mtase"/>
    <property type="match status" value="1"/>
</dbReference>
<dbReference type="SUPFAM" id="SSF116734">
    <property type="entry name" value="DNA methylase specificity domain"/>
    <property type="match status" value="2"/>
</dbReference>
<feature type="domain" description="DNA methylase adenine-specific" evidence="6">
    <location>
        <begin position="396"/>
        <end position="675"/>
    </location>
</feature>
<evidence type="ECO:0000313" key="8">
    <source>
        <dbReference type="EMBL" id="AQW87505.1"/>
    </source>
</evidence>
<dbReference type="GO" id="GO:0008170">
    <property type="term" value="F:N-methyltransferase activity"/>
    <property type="evidence" value="ECO:0007669"/>
    <property type="project" value="InterPro"/>
</dbReference>
<evidence type="ECO:0000313" key="9">
    <source>
        <dbReference type="Proteomes" id="UP000190868"/>
    </source>
</evidence>
<evidence type="ECO:0000256" key="2">
    <source>
        <dbReference type="ARBA" id="ARBA00010923"/>
    </source>
</evidence>
<accession>A0A1S6U756</accession>
<dbReference type="GO" id="GO:0009307">
    <property type="term" value="P:DNA restriction-modification system"/>
    <property type="evidence" value="ECO:0007669"/>
    <property type="project" value="UniProtKB-KW"/>
</dbReference>
<dbReference type="PROSITE" id="PS00092">
    <property type="entry name" value="N6_MTASE"/>
    <property type="match status" value="1"/>
</dbReference>
<dbReference type="Gene3D" id="3.90.220.20">
    <property type="entry name" value="DNA methylase specificity domains"/>
    <property type="match status" value="2"/>
</dbReference>
<evidence type="ECO:0000259" key="7">
    <source>
        <dbReference type="Pfam" id="PF13588"/>
    </source>
</evidence>
<dbReference type="PANTHER" id="PTHR30408">
    <property type="entry name" value="TYPE-1 RESTRICTION ENZYME ECOKI SPECIFICITY PROTEIN"/>
    <property type="match status" value="1"/>
</dbReference>
<dbReference type="Proteomes" id="UP000190868">
    <property type="component" value="Chromosome"/>
</dbReference>
<dbReference type="GO" id="GO:0032259">
    <property type="term" value="P:methylation"/>
    <property type="evidence" value="ECO:0007669"/>
    <property type="project" value="UniProtKB-KW"/>
</dbReference>
<dbReference type="Pfam" id="PF13588">
    <property type="entry name" value="HSDR_N_2"/>
    <property type="match status" value="1"/>
</dbReference>
<dbReference type="PRINTS" id="PR00507">
    <property type="entry name" value="N12N6MTFRASE"/>
</dbReference>
<evidence type="ECO:0000259" key="6">
    <source>
        <dbReference type="Pfam" id="PF02384"/>
    </source>
</evidence>
<keyword evidence="8" id="KW-0489">Methyltransferase</keyword>
<keyword evidence="4" id="KW-0238">DNA-binding</keyword>
<dbReference type="InterPro" id="IPR003356">
    <property type="entry name" value="DNA_methylase_A-5"/>
</dbReference>
<dbReference type="InterPro" id="IPR052021">
    <property type="entry name" value="Type-I_RS_S_subunit"/>
</dbReference>
<dbReference type="GO" id="GO:0003677">
    <property type="term" value="F:DNA binding"/>
    <property type="evidence" value="ECO:0007669"/>
    <property type="project" value="UniProtKB-KW"/>
</dbReference>
<evidence type="ECO:0000256" key="3">
    <source>
        <dbReference type="ARBA" id="ARBA00022747"/>
    </source>
</evidence>
<sequence length="1276" mass="148176">MITLNNFKNFLKETGFKEISNNEFIKKYINEKIIIDFKNEKIIYPKTIKRGDDTTCNFSHNENFVVLECIDRLLSQGYNSKNIEIETKWKLGRSAKSGKADIVVRDNNLNAYMIIECKTYKEEYEKELVNMFKNGGQLFSYYQQDQSAKFLVLYTSAFDGYEIKNLYTAVEMLDDENITNTEKLYKNAKNVEEYFNVWKETYQFDKFHFGIFEENILPFQIRQNQPSIQNLQEITFGDIGGKYNEFATILRKHNISGRENAFDKLLNLFLCKIIDELENSSKLEFNYKGKRYDDIFDFCDRLQKLYQKGMSKFLNRDITYVSQKEIDEAFKFVKDSPDETKRVIGEYFKKLKFFTNNDFAFIEVYNEELFRKNIKILIEIVQMFENIRLTSSTHNQFLGDLFEGFLDQGVKQSEGQFFTPLPIVKFMISSLPLDKILDSKENVFVIDYACGAGHFLNEYANFIKTHYIKDKDILKKHYKNIFGIEKESRLSKVSKVASFMYGQDINIIDHDALAYNEQIDNQKFDILIANPPYSVKGFLTTLKDDENFNNYELTSLVENLETSNSIECFFIERAAQILQTESLASIIVPSSLINKSGKIYEKTREILLKNFEILAISEFGNKTFGKTGTNTVVLFLQKLSNNPNIYQHSKNRANDIIYQNNFLQEYKDKNNLKEFCEFLRYDFNDYLDFIKNGKILNNEIFDEYKKSFEASSEYKNLQKKKITLKYKELDKDNEIKKALLSYIKDIECDKFSIFQTIKHQKTIIIQAPSGNEEQKKFLGYDWSSAKGQEGIKYISKQPLKNEDSEILQNINGLDNIDSVLYDPMDFNNHEKLNFLIRQHIAKNNVQIPENLKTFTKLVNLKDCIDFTKPFFNKSISLSANNSIEIISKFPLVKLENIIEKLETGSRPKGGVGILDKGILSLGGEHIHNTYGRVNLSNLKFVDEEYYNKNNQGKIEKNDILICKDGALTGKIAIIGDELNNKKAMINEHVFLVRNSNLNIQKYIFYFLYSPLGQQLLKSNITGSTQGGINSKNLKNIKIPRPSIDIQKQIVEECEKVSNEFKTIRMEIKEYKEKMNKIFDKFGIQTNGGGDELISKYCDILIGGTPKRDNSSYYNGSNLWLSISEMNSNVITDTKEKISDLGVKNSNVKLIPKDTTLVSFKLSIGKTAIAGKDLYTNEAIAGFVVKDEYKNNILNKFIFCLFECNIIKLKKDSLNAFGKSLNSKDLNNIKIPKLPSKNIQKQIIQEFEKYEKEISQRKIKLEKEQGLYKEILDNYLN</sequence>
<dbReference type="InterPro" id="IPR029063">
    <property type="entry name" value="SAM-dependent_MTases_sf"/>
</dbReference>
<gene>
    <name evidence="8" type="ORF">CPIN18021_0691</name>
</gene>
<keyword evidence="3" id="KW-0680">Restriction system</keyword>
<evidence type="ECO:0000256" key="1">
    <source>
        <dbReference type="ARBA" id="ARBA00006594"/>
    </source>
</evidence>
<dbReference type="RefSeq" id="WP_078424403.1">
    <property type="nucleotide sequence ID" value="NZ_CP017258.1"/>
</dbReference>
<dbReference type="SUPFAM" id="SSF53335">
    <property type="entry name" value="S-adenosyl-L-methionine-dependent methyltransferases"/>
    <property type="match status" value="1"/>
</dbReference>
<feature type="domain" description="Type I restriction modification DNA specificity" evidence="5">
    <location>
        <begin position="1099"/>
        <end position="1259"/>
    </location>
</feature>
<organism evidence="8 9">
    <name type="scientific">Campylobacter pinnipediorum subsp. caledonicus</name>
    <dbReference type="NCBI Taxonomy" id="1874362"/>
    <lineage>
        <taxon>Bacteria</taxon>
        <taxon>Pseudomonadati</taxon>
        <taxon>Campylobacterota</taxon>
        <taxon>Epsilonproteobacteria</taxon>
        <taxon>Campylobacterales</taxon>
        <taxon>Campylobacteraceae</taxon>
        <taxon>Campylobacter</taxon>
    </lineage>
</organism>
<dbReference type="InterPro" id="IPR029464">
    <property type="entry name" value="HSDR_N"/>
</dbReference>
<dbReference type="Gene3D" id="3.40.50.150">
    <property type="entry name" value="Vaccinia Virus protein VP39"/>
    <property type="match status" value="1"/>
</dbReference>
<evidence type="ECO:0000256" key="4">
    <source>
        <dbReference type="ARBA" id="ARBA00023125"/>
    </source>
</evidence>
<dbReference type="Pfam" id="PF01420">
    <property type="entry name" value="Methylase_S"/>
    <property type="match status" value="2"/>
</dbReference>
<dbReference type="InterPro" id="IPR002052">
    <property type="entry name" value="DNA_methylase_N6_adenine_CS"/>
</dbReference>
<dbReference type="InterPro" id="IPR000055">
    <property type="entry name" value="Restrct_endonuc_typeI_TRD"/>
</dbReference>
<feature type="domain" description="Type I restriction enzyme R protein N-terminal" evidence="7">
    <location>
        <begin position="76"/>
        <end position="130"/>
    </location>
</feature>
<dbReference type="AlphaFoldDB" id="A0A1S6U756"/>
<keyword evidence="9" id="KW-1185">Reference proteome</keyword>
<dbReference type="EMBL" id="CP017258">
    <property type="protein sequence ID" value="AQW87505.1"/>
    <property type="molecule type" value="Genomic_DNA"/>
</dbReference>
<name>A0A1S6U756_9BACT</name>
<proteinExistence type="inferred from homology"/>
<protein>
    <submittedName>
        <fullName evidence="8">Adenine-specific DNA methyltransferase</fullName>
    </submittedName>
</protein>
<dbReference type="InterPro" id="IPR044946">
    <property type="entry name" value="Restrct_endonuc_typeI_TRD_sf"/>
</dbReference>
<reference evidence="9" key="1">
    <citation type="submission" date="2016-09" db="EMBL/GenBank/DDBJ databases">
        <title>Comparative genomics of the Campylobacter concisus group.</title>
        <authorList>
            <person name="Miller W.G."/>
            <person name="Yee E."/>
            <person name="Chapman M.H."/>
            <person name="Huynh S."/>
            <person name="Bono J.L."/>
            <person name="On S.L.W."/>
            <person name="StLeger J."/>
            <person name="Foster G."/>
            <person name="Parker C.T."/>
        </authorList>
    </citation>
    <scope>NUCLEOTIDE SEQUENCE [LARGE SCALE GENOMIC DNA]</scope>
    <source>
        <strain evidence="9">RM18021</strain>
    </source>
</reference>
<dbReference type="REBASE" id="192441">
    <property type="entry name" value="Csp8021ORF691P"/>
</dbReference>
<evidence type="ECO:0000259" key="5">
    <source>
        <dbReference type="Pfam" id="PF01420"/>
    </source>
</evidence>
<dbReference type="PANTHER" id="PTHR30408:SF12">
    <property type="entry name" value="TYPE I RESTRICTION ENZYME MJAVIII SPECIFICITY SUBUNIT"/>
    <property type="match status" value="1"/>
</dbReference>
<comment type="similarity">
    <text evidence="1">Belongs to the N(4)/N(6)-methyltransferase family.</text>
</comment>